<accession>A0A1L3GLG2</accession>
<name>A0A1L3GLG2_9BACT</name>
<dbReference type="OrthoDB" id="5388326at2"/>
<keyword evidence="2" id="KW-1185">Reference proteome</keyword>
<evidence type="ECO:0000313" key="1">
    <source>
        <dbReference type="EMBL" id="APG26745.1"/>
    </source>
</evidence>
<dbReference type="AlphaFoldDB" id="A0A1L3GLG2"/>
<proteinExistence type="predicted"/>
<dbReference type="Proteomes" id="UP000182517">
    <property type="component" value="Chromosome"/>
</dbReference>
<evidence type="ECO:0000313" key="2">
    <source>
        <dbReference type="Proteomes" id="UP000182517"/>
    </source>
</evidence>
<reference evidence="1 2" key="1">
    <citation type="journal article" date="2017" name="Genome Announc.">
        <title>Complete Genome Sequences of Two Acetylene-Fermenting Pelobacter acetylenicus Strains.</title>
        <authorList>
            <person name="Sutton J.M."/>
            <person name="Baesman S.M."/>
            <person name="Fierst J.L."/>
            <person name="Poret-Peterson A.T."/>
            <person name="Oremland R.S."/>
            <person name="Dunlap D.S."/>
            <person name="Akob D.M."/>
        </authorList>
    </citation>
    <scope>NUCLEOTIDE SEQUENCE [LARGE SCALE GENOMIC DNA]</scope>
    <source>
        <strain evidence="1 2">SFB93</strain>
    </source>
</reference>
<organism evidence="1 2">
    <name type="scientific">Syntrophotalea acetylenivorans</name>
    <dbReference type="NCBI Taxonomy" id="1842532"/>
    <lineage>
        <taxon>Bacteria</taxon>
        <taxon>Pseudomonadati</taxon>
        <taxon>Thermodesulfobacteriota</taxon>
        <taxon>Desulfuromonadia</taxon>
        <taxon>Desulfuromonadales</taxon>
        <taxon>Syntrophotaleaceae</taxon>
        <taxon>Syntrophotalea</taxon>
    </lineage>
</organism>
<protein>
    <submittedName>
        <fullName evidence="1">Uncharacterized protein</fullName>
    </submittedName>
</protein>
<gene>
    <name evidence="1" type="ORF">A7E78_02025</name>
</gene>
<dbReference type="EMBL" id="CP015519">
    <property type="protein sequence ID" value="APG26745.1"/>
    <property type="molecule type" value="Genomic_DNA"/>
</dbReference>
<dbReference type="RefSeq" id="WP_072282705.1">
    <property type="nucleotide sequence ID" value="NZ_CP015519.1"/>
</dbReference>
<dbReference type="KEGG" id="pef:A7E78_02025"/>
<sequence>MLDISSRQQLQALRLNPLNQLASLKLKQAGVAEDRAVLPIFCLMEWGLAGGRFCSTRRLPQELLRLRLMADQQAAVSYLLDNLPGGLPQLHRQLLRMSPKGAAEALLEVLDMRLRADPRNPYPLS</sequence>
<dbReference type="STRING" id="1842532.A7E78_02025"/>